<proteinExistence type="predicted"/>
<dbReference type="Proteomes" id="UP000296985">
    <property type="component" value="Genome"/>
</dbReference>
<keyword evidence="3" id="KW-1185">Reference proteome</keyword>
<evidence type="ECO:0000256" key="1">
    <source>
        <dbReference type="SAM" id="MobiDB-lite"/>
    </source>
</evidence>
<dbReference type="EMBL" id="KT950837">
    <property type="protein sequence ID" value="ALO50150.1"/>
    <property type="molecule type" value="Genomic_RNA"/>
</dbReference>
<evidence type="ECO:0000313" key="3">
    <source>
        <dbReference type="Proteomes" id="UP000296985"/>
    </source>
</evidence>
<sequence length="783" mass="83767">MTTVEHPDALMSRLFEAAPGFGQPASLLAGSQARTDGKRRLVDLHGSANALSAAQTLLTPGDWHLLRMLAPDDTSTIDIQYYVERAGAQFTSRDARHVSVKYPDPVRPKAGRCAIMCGGGAVGLLPQPIDEAKVALRDYGIATDFDIPPGRAGESLHWQVRGGQKELGSLLTVMWLLHLDVAAGSEPRVRVDNQQVRRGLVRSRGITQECEEAKALPGIRMHVHSGNSTLRALLSAACDRTTVLGGLSLRAERYDWPHVSLTLYGGILPASTEETLNSPDATARAILSFAESFGAIPEASAALSTALVLYGVEHPGTRAVLDVGLPALHEQTHRVTGGAAGLVRVRELANPSLHALAMFIGRAYSQSAAMVLRSAIRATGANDIPGAEVYLRQCQQKLMMDCGAAFSREWNALRPTLLNHADYIYVNARRLWLQSGIVHAVLGGIMAQGSIAEEACQPLKLGMLSDANPSDIPAAGKDRVDDMISWQLLSHLISDAGENLVGSRDAMKRGLGGGRIPLHRDVRLFEQSTAQLVFAGIGSPVFVNPAAETKSELRPTREACSKDTSMTSQPSVDVTEQMQAELPKPKPAEWVQDLVNQRGPAASTTMRRGRRSVVVAPNETDKQPVFVYAVEEEAMDAMQLATEHSWGPQATDGTGMLCGARALHQSLGAVKAVEGERAPTFDHVLATVRNALTPEQQETAAQAGVEVGAENFTVDQLAAGLALLGPYRLGVVNRVEGATHVRVWGADDGGQVVLVDHDGINHWSGVGPRSTSRYLPAAPPLTS</sequence>
<dbReference type="KEGG" id="vg:40527367"/>
<dbReference type="GeneID" id="40527367"/>
<dbReference type="RefSeq" id="YP_009667015.1">
    <property type="nucleotide sequence ID" value="NC_043669.1"/>
</dbReference>
<protein>
    <submittedName>
        <fullName evidence="2">ORF2</fullName>
    </submittedName>
</protein>
<feature type="compositionally biased region" description="Polar residues" evidence="1">
    <location>
        <begin position="562"/>
        <end position="572"/>
    </location>
</feature>
<feature type="region of interest" description="Disordered" evidence="1">
    <location>
        <begin position="548"/>
        <end position="572"/>
    </location>
</feature>
<organism evidence="2 3">
    <name type="scientific">Penicillium janczewskii chrysovirus 2</name>
    <dbReference type="NCBI Taxonomy" id="1755793"/>
    <lineage>
        <taxon>Viruses</taxon>
        <taxon>Riboviria</taxon>
        <taxon>Orthornavirae</taxon>
        <taxon>Duplornaviricota</taxon>
        <taxon>Chrymotiviricetes</taxon>
        <taxon>Ghabrivirales</taxon>
        <taxon>Alphatotivirineae</taxon>
        <taxon>Chrysoviridae</taxon>
        <taxon>Betachrysovirus</taxon>
        <taxon>Betachrysovirus secupenicillii</taxon>
    </lineage>
</organism>
<name>A0A0S2KQ51_9VIRU</name>
<evidence type="ECO:0000313" key="2">
    <source>
        <dbReference type="EMBL" id="ALO50150.1"/>
    </source>
</evidence>
<accession>A0A0S2KQ51</accession>
<feature type="compositionally biased region" description="Basic and acidic residues" evidence="1">
    <location>
        <begin position="549"/>
        <end position="561"/>
    </location>
</feature>
<reference evidence="2 3" key="1">
    <citation type="journal article" date="2015" name="Virus Res.">
        <title>Multiple approaches for the detection and characterization of viral and plasmid symbionts from a collection of marine fungi.</title>
        <authorList>
            <person name="Nerva L."/>
            <person name="Ciuffo M."/>
            <person name="Vallino M."/>
            <person name="Margaria P."/>
            <person name="Varese G.C."/>
            <person name="Gnavi G."/>
            <person name="Turina M."/>
        </authorList>
    </citation>
    <scope>NUCLEOTIDE SEQUENCE [LARGE SCALE GENOMIC DNA]</scope>
</reference>